<dbReference type="AlphaFoldDB" id="X1LLK8"/>
<evidence type="ECO:0000313" key="1">
    <source>
        <dbReference type="EMBL" id="GAH94998.1"/>
    </source>
</evidence>
<accession>X1LLK8</accession>
<protein>
    <submittedName>
        <fullName evidence="1">Uncharacterized protein</fullName>
    </submittedName>
</protein>
<organism evidence="1">
    <name type="scientific">marine sediment metagenome</name>
    <dbReference type="NCBI Taxonomy" id="412755"/>
    <lineage>
        <taxon>unclassified sequences</taxon>
        <taxon>metagenomes</taxon>
        <taxon>ecological metagenomes</taxon>
    </lineage>
</organism>
<reference evidence="1" key="1">
    <citation type="journal article" date="2014" name="Front. Microbiol.">
        <title>High frequency of phylogenetically diverse reductive dehalogenase-homologous genes in deep subseafloor sedimentary metagenomes.</title>
        <authorList>
            <person name="Kawai M."/>
            <person name="Futagami T."/>
            <person name="Toyoda A."/>
            <person name="Takaki Y."/>
            <person name="Nishi S."/>
            <person name="Hori S."/>
            <person name="Arai W."/>
            <person name="Tsubouchi T."/>
            <person name="Morono Y."/>
            <person name="Uchiyama I."/>
            <person name="Ito T."/>
            <person name="Fujiyama A."/>
            <person name="Inagaki F."/>
            <person name="Takami H."/>
        </authorList>
    </citation>
    <scope>NUCLEOTIDE SEQUENCE</scope>
    <source>
        <strain evidence="1">Expedition CK06-06</strain>
    </source>
</reference>
<gene>
    <name evidence="1" type="ORF">S06H3_06808</name>
</gene>
<dbReference type="Gene3D" id="3.40.1350.10">
    <property type="match status" value="1"/>
</dbReference>
<dbReference type="InterPro" id="IPR011856">
    <property type="entry name" value="tRNA_endonuc-like_dom_sf"/>
</dbReference>
<dbReference type="EMBL" id="BARV01002689">
    <property type="protein sequence ID" value="GAH94998.1"/>
    <property type="molecule type" value="Genomic_DNA"/>
</dbReference>
<comment type="caution">
    <text evidence="1">The sequence shown here is derived from an EMBL/GenBank/DDBJ whole genome shotgun (WGS) entry which is preliminary data.</text>
</comment>
<feature type="non-terminal residue" evidence="1">
    <location>
        <position position="1"/>
    </location>
</feature>
<name>X1LLK8_9ZZZZ</name>
<proteinExistence type="predicted"/>
<sequence length="58" mass="6730">EESITLTKRERLRAIASRYRQTHNDLPLLWRIDVVAVELNQKGKLSRIELIENAVSDA</sequence>
<dbReference type="GO" id="GO:0003676">
    <property type="term" value="F:nucleic acid binding"/>
    <property type="evidence" value="ECO:0007669"/>
    <property type="project" value="InterPro"/>
</dbReference>